<gene>
    <name evidence="2" type="ORF">DC363_15675</name>
</gene>
<dbReference type="OrthoDB" id="9816534at2"/>
<dbReference type="Pfam" id="PF13175">
    <property type="entry name" value="AAA_15"/>
    <property type="match status" value="1"/>
</dbReference>
<dbReference type="EMBL" id="QCYG01000011">
    <property type="protein sequence ID" value="PVA05447.1"/>
    <property type="molecule type" value="Genomic_DNA"/>
</dbReference>
<dbReference type="InterPro" id="IPR051396">
    <property type="entry name" value="Bact_Antivir_Def_Nuclease"/>
</dbReference>
<organism evidence="2 3">
    <name type="scientific">Thalassorhabdomicrobium marinisediminis</name>
    <dbReference type="NCBI Taxonomy" id="2170577"/>
    <lineage>
        <taxon>Bacteria</taxon>
        <taxon>Pseudomonadati</taxon>
        <taxon>Pseudomonadota</taxon>
        <taxon>Alphaproteobacteria</taxon>
        <taxon>Rhodobacterales</taxon>
        <taxon>Paracoccaceae</taxon>
        <taxon>Thalassorhabdomicrobium</taxon>
    </lineage>
</organism>
<proteinExistence type="predicted"/>
<dbReference type="PANTHER" id="PTHR43581:SF4">
    <property type="entry name" value="ATP_GTP PHOSPHATASE"/>
    <property type="match status" value="1"/>
</dbReference>
<keyword evidence="3" id="KW-1185">Reference proteome</keyword>
<dbReference type="CDD" id="cd00267">
    <property type="entry name" value="ABC_ATPase"/>
    <property type="match status" value="1"/>
</dbReference>
<dbReference type="RefSeq" id="WP_108642097.1">
    <property type="nucleotide sequence ID" value="NZ_QCYG01000011.1"/>
</dbReference>
<dbReference type="SMART" id="SM00382">
    <property type="entry name" value="AAA"/>
    <property type="match status" value="1"/>
</dbReference>
<dbReference type="Proteomes" id="UP000244817">
    <property type="component" value="Unassembled WGS sequence"/>
</dbReference>
<dbReference type="PANTHER" id="PTHR43581">
    <property type="entry name" value="ATP/GTP PHOSPHATASE"/>
    <property type="match status" value="1"/>
</dbReference>
<comment type="caution">
    <text evidence="2">The sequence shown here is derived from an EMBL/GenBank/DDBJ whole genome shotgun (WGS) entry which is preliminary data.</text>
</comment>
<reference evidence="2 3" key="1">
    <citation type="submission" date="2018-04" db="EMBL/GenBank/DDBJ databases">
        <title>Pelagivirga bohaiensis gen. nov., sp. nov., a bacterium isolated from the Bohai Sea.</title>
        <authorList>
            <person name="Ji X."/>
        </authorList>
    </citation>
    <scope>NUCLEOTIDE SEQUENCE [LARGE SCALE GENOMIC DNA]</scope>
    <source>
        <strain evidence="2 3">BH-SD16</strain>
    </source>
</reference>
<dbReference type="InterPro" id="IPR027417">
    <property type="entry name" value="P-loop_NTPase"/>
</dbReference>
<feature type="domain" description="AAA+ ATPase" evidence="1">
    <location>
        <begin position="22"/>
        <end position="358"/>
    </location>
</feature>
<evidence type="ECO:0000259" key="1">
    <source>
        <dbReference type="SMART" id="SM00382"/>
    </source>
</evidence>
<dbReference type="Gene3D" id="3.40.50.300">
    <property type="entry name" value="P-loop containing nucleotide triphosphate hydrolases"/>
    <property type="match status" value="2"/>
</dbReference>
<dbReference type="AlphaFoldDB" id="A0A2T7FTF1"/>
<dbReference type="InterPro" id="IPR041685">
    <property type="entry name" value="AAA_GajA/Old/RecF-like"/>
</dbReference>
<accession>A0A2T7FTF1</accession>
<name>A0A2T7FTF1_9RHOB</name>
<dbReference type="Pfam" id="PF13555">
    <property type="entry name" value="AAA_29"/>
    <property type="match status" value="1"/>
</dbReference>
<dbReference type="InterPro" id="IPR003593">
    <property type="entry name" value="AAA+_ATPase"/>
</dbReference>
<dbReference type="SUPFAM" id="SSF52540">
    <property type="entry name" value="P-loop containing nucleoside triphosphate hydrolases"/>
    <property type="match status" value="1"/>
</dbReference>
<sequence length="577" mass="64722">MITSIEMRRFKRFEAERIEVSRSGNTLLAGPNNSGKSTLLHALAVWSFCMFVLRRGKGDEAIMMGFSGQGYGLSDDDFNPINLPDLKHLWYGLKTQIPGEEGYSLTIRVDWTHPVDGDHHLKISLSLTNDRLFIRADETTLTSCDVLPDIVYLPPVAGLDAKEPFATPAMRRAMLGRGLAGSVLRNVLLDLRRANEVKRAELKEGKTKISSSDLKELRATDPWERLQSTLRETFGFEIFMADYDETYHTALQAFTQPVVYDEATKRYRNAGAKRDLMVEGAGALQWICVYAYAVNPDTDTLLLDEPDAHLHSSLQGVLIDALDALIESNGKQVLVATHSREVLLGAPLEKIISFEKAKPKYLVSEADRVRMFSGLGEVYDPFIDRVRKTKRIVFVENASDLRALKAMANSLGSSLSDIEAYPTTESHKDRRKFFQKLEKGIPGIRALSLRDRDGVPLNTVCEKTLRDKSDGHGLANFASRTFRRREIENYALVPACIARTLGLEITAIRTWWEEILFLPWSEAPPADAPPILEGEFKEALATRLKEAGKSIDDLWGEMAPEEIHEDLKTLISQLQGL</sequence>
<evidence type="ECO:0000313" key="2">
    <source>
        <dbReference type="EMBL" id="PVA05447.1"/>
    </source>
</evidence>
<protein>
    <recommendedName>
        <fullName evidence="1">AAA+ ATPase domain-containing protein</fullName>
    </recommendedName>
</protein>
<evidence type="ECO:0000313" key="3">
    <source>
        <dbReference type="Proteomes" id="UP000244817"/>
    </source>
</evidence>